<dbReference type="InterPro" id="IPR029046">
    <property type="entry name" value="LolA/LolB/LppX"/>
</dbReference>
<comment type="caution">
    <text evidence="1">The sequence shown here is derived from an EMBL/GenBank/DDBJ whole genome shotgun (WGS) entry which is preliminary data.</text>
</comment>
<dbReference type="SUPFAM" id="SSF89392">
    <property type="entry name" value="Prokaryotic lipoproteins and lipoprotein localization factors"/>
    <property type="match status" value="1"/>
</dbReference>
<proteinExistence type="predicted"/>
<organism evidence="1">
    <name type="scientific">mine drainage metagenome</name>
    <dbReference type="NCBI Taxonomy" id="410659"/>
    <lineage>
        <taxon>unclassified sequences</taxon>
        <taxon>metagenomes</taxon>
        <taxon>ecological metagenomes</taxon>
    </lineage>
</organism>
<dbReference type="Gene3D" id="2.50.20.10">
    <property type="entry name" value="Lipoprotein localisation LolA/LolB/LppX"/>
    <property type="match status" value="1"/>
</dbReference>
<evidence type="ECO:0000313" key="1">
    <source>
        <dbReference type="EMBL" id="OIQ89868.1"/>
    </source>
</evidence>
<name>A0A1J5RCM0_9ZZZZ</name>
<protein>
    <recommendedName>
        <fullName evidence="2">Lipoprotein chaperone</fullName>
    </recommendedName>
</protein>
<gene>
    <name evidence="1" type="ORF">GALL_282390</name>
</gene>
<dbReference type="AlphaFoldDB" id="A0A1J5RCM0"/>
<sequence length="205" mass="22024">MTTRQTHSIPDRVGRRGAVALIAVACLALSVPARAAAWDLESLMHELATRKAGRARFVETKQLAMLYAPLESSGTLRFAAPDFLEIRTLKPKPQTVAVRGGQITIDADGTSRQFSLADHPEAAALIDGIRATLNGDIAGLRRVYTTSFTGSRRLWTLKLVPRLAAARAQVSEIDISGSGASVLSIVIEQADGDRSLMTIHEVGPR</sequence>
<accession>A0A1J5RCM0</accession>
<dbReference type="InterPro" id="IPR004564">
    <property type="entry name" value="OM_lipoprot_carrier_LolA-like"/>
</dbReference>
<dbReference type="EMBL" id="MLJW01000313">
    <property type="protein sequence ID" value="OIQ89868.1"/>
    <property type="molecule type" value="Genomic_DNA"/>
</dbReference>
<dbReference type="CDD" id="cd16325">
    <property type="entry name" value="LolA"/>
    <property type="match status" value="1"/>
</dbReference>
<evidence type="ECO:0008006" key="2">
    <source>
        <dbReference type="Google" id="ProtNLM"/>
    </source>
</evidence>
<dbReference type="Pfam" id="PF19574">
    <property type="entry name" value="LolA_3"/>
    <property type="match status" value="1"/>
</dbReference>
<reference evidence="1" key="1">
    <citation type="submission" date="2016-10" db="EMBL/GenBank/DDBJ databases">
        <title>Sequence of Gallionella enrichment culture.</title>
        <authorList>
            <person name="Poehlein A."/>
            <person name="Muehling M."/>
            <person name="Daniel R."/>
        </authorList>
    </citation>
    <scope>NUCLEOTIDE SEQUENCE</scope>
</reference>